<evidence type="ECO:0000313" key="6">
    <source>
        <dbReference type="Proteomes" id="UP000694865"/>
    </source>
</evidence>
<evidence type="ECO:0000256" key="4">
    <source>
        <dbReference type="ARBA" id="ARBA00023054"/>
    </source>
</evidence>
<dbReference type="InterPro" id="IPR026109">
    <property type="entry name" value="GKAP1"/>
</dbReference>
<dbReference type="RefSeq" id="XP_006824556.1">
    <property type="nucleotide sequence ID" value="XM_006824493.1"/>
</dbReference>
<organism evidence="6 7">
    <name type="scientific">Saccoglossus kowalevskii</name>
    <name type="common">Acorn worm</name>
    <dbReference type="NCBI Taxonomy" id="10224"/>
    <lineage>
        <taxon>Eukaryota</taxon>
        <taxon>Metazoa</taxon>
        <taxon>Hemichordata</taxon>
        <taxon>Enteropneusta</taxon>
        <taxon>Harrimaniidae</taxon>
        <taxon>Saccoglossus</taxon>
    </lineage>
</organism>
<evidence type="ECO:0000313" key="7">
    <source>
        <dbReference type="RefSeq" id="XP_006824556.1"/>
    </source>
</evidence>
<dbReference type="PRINTS" id="PR02083">
    <property type="entry name" value="GKINASEAP1"/>
</dbReference>
<evidence type="ECO:0000256" key="1">
    <source>
        <dbReference type="ARBA" id="ARBA00004555"/>
    </source>
</evidence>
<dbReference type="Proteomes" id="UP000694865">
    <property type="component" value="Unplaced"/>
</dbReference>
<name>A0ABM0MX15_SACKO</name>
<feature type="compositionally biased region" description="Basic residues" evidence="5">
    <location>
        <begin position="39"/>
        <end position="50"/>
    </location>
</feature>
<dbReference type="PANTHER" id="PTHR14899">
    <property type="entry name" value="G KINASE ANCHORING PROTEIN 1"/>
    <property type="match status" value="1"/>
</dbReference>
<keyword evidence="6" id="KW-1185">Reference proteome</keyword>
<keyword evidence="4" id="KW-0175">Coiled coil</keyword>
<dbReference type="GeneID" id="102808699"/>
<accession>A0ABM0MX15</accession>
<evidence type="ECO:0000256" key="2">
    <source>
        <dbReference type="ARBA" id="ARBA00006662"/>
    </source>
</evidence>
<proteinExistence type="inferred from homology"/>
<comment type="similarity">
    <text evidence="2">Belongs to the GKAP1 family.</text>
</comment>
<keyword evidence="3" id="KW-0333">Golgi apparatus</keyword>
<gene>
    <name evidence="7" type="primary">LOC102808699</name>
</gene>
<evidence type="ECO:0000256" key="5">
    <source>
        <dbReference type="SAM" id="MobiDB-lite"/>
    </source>
</evidence>
<protein>
    <submittedName>
        <fullName evidence="7">G kinase-anchoring protein 1-B-like</fullName>
    </submittedName>
</protein>
<evidence type="ECO:0000256" key="3">
    <source>
        <dbReference type="ARBA" id="ARBA00023034"/>
    </source>
</evidence>
<feature type="region of interest" description="Disordered" evidence="5">
    <location>
        <begin position="72"/>
        <end position="105"/>
    </location>
</feature>
<reference evidence="7" key="1">
    <citation type="submission" date="2025-08" db="UniProtKB">
        <authorList>
            <consortium name="RefSeq"/>
        </authorList>
    </citation>
    <scope>IDENTIFICATION</scope>
    <source>
        <tissue evidence="7">Testes</tissue>
    </source>
</reference>
<sequence>MASLTASRFAVLHVEDDDSDQELQTQTKKDEGKQTKSAGAKKRARKKKKNQQINAENAQLRDLAFSKIPSKTQACTIAPNPARSTKTESGKTVGENGRQWKQWSEKDKEFVSDQFEKDLEKAILQSKIDFEKQASKAKRSRTLNSRYLLLIARD</sequence>
<comment type="subcellular location">
    <subcellularLocation>
        <location evidence="1">Golgi apparatus</location>
    </subcellularLocation>
</comment>
<feature type="region of interest" description="Disordered" evidence="5">
    <location>
        <begin position="14"/>
        <end position="58"/>
    </location>
</feature>
<dbReference type="PANTHER" id="PTHR14899:SF0">
    <property type="entry name" value="G KINASE-ANCHORING PROTEIN 1"/>
    <property type="match status" value="1"/>
</dbReference>